<dbReference type="InterPro" id="IPR050706">
    <property type="entry name" value="Cyclic-di-GMP_PDE-like"/>
</dbReference>
<dbReference type="PROSITE" id="PS50883">
    <property type="entry name" value="EAL"/>
    <property type="match status" value="1"/>
</dbReference>
<dbReference type="GO" id="GO:0007165">
    <property type="term" value="P:signal transduction"/>
    <property type="evidence" value="ECO:0007669"/>
    <property type="project" value="InterPro"/>
</dbReference>
<dbReference type="InterPro" id="IPR029787">
    <property type="entry name" value="Nucleotide_cyclase"/>
</dbReference>
<dbReference type="CDD" id="cd06225">
    <property type="entry name" value="HAMP"/>
    <property type="match status" value="1"/>
</dbReference>
<dbReference type="CDD" id="cd01948">
    <property type="entry name" value="EAL"/>
    <property type="match status" value="1"/>
</dbReference>
<keyword evidence="2" id="KW-0973">c-di-GMP</keyword>
<evidence type="ECO:0000259" key="6">
    <source>
        <dbReference type="PROSITE" id="PS50887"/>
    </source>
</evidence>
<dbReference type="InterPro" id="IPR035919">
    <property type="entry name" value="EAL_sf"/>
</dbReference>
<evidence type="ECO:0000256" key="2">
    <source>
        <dbReference type="ARBA" id="ARBA00022636"/>
    </source>
</evidence>
<dbReference type="EMBL" id="QYYH01000099">
    <property type="protein sequence ID" value="RJY10615.1"/>
    <property type="molecule type" value="Genomic_DNA"/>
</dbReference>
<dbReference type="SUPFAM" id="SSF141868">
    <property type="entry name" value="EAL domain-like"/>
    <property type="match status" value="1"/>
</dbReference>
<dbReference type="InterPro" id="IPR003660">
    <property type="entry name" value="HAMP_dom"/>
</dbReference>
<feature type="domain" description="HAMP" evidence="5">
    <location>
        <begin position="300"/>
        <end position="352"/>
    </location>
</feature>
<dbReference type="SUPFAM" id="SSF55073">
    <property type="entry name" value="Nucleotide cyclase"/>
    <property type="match status" value="1"/>
</dbReference>
<evidence type="ECO:0000259" key="4">
    <source>
        <dbReference type="PROSITE" id="PS50883"/>
    </source>
</evidence>
<dbReference type="SMART" id="SM00267">
    <property type="entry name" value="GGDEF"/>
    <property type="match status" value="1"/>
</dbReference>
<dbReference type="AlphaFoldDB" id="A0A3A6TIT9"/>
<gene>
    <name evidence="7" type="ORF">D5R81_14300</name>
</gene>
<dbReference type="GO" id="GO:0071111">
    <property type="term" value="F:cyclic-guanylate-specific phosphodiesterase activity"/>
    <property type="evidence" value="ECO:0007669"/>
    <property type="project" value="UniProtKB-EC"/>
</dbReference>
<keyword evidence="3" id="KW-0472">Membrane</keyword>
<dbReference type="CDD" id="cd01949">
    <property type="entry name" value="GGDEF"/>
    <property type="match status" value="1"/>
</dbReference>
<feature type="domain" description="EAL" evidence="4">
    <location>
        <begin position="522"/>
        <end position="775"/>
    </location>
</feature>
<dbReference type="Proteomes" id="UP000273022">
    <property type="component" value="Unassembled WGS sequence"/>
</dbReference>
<dbReference type="InterPro" id="IPR043128">
    <property type="entry name" value="Rev_trsase/Diguanyl_cyclase"/>
</dbReference>
<dbReference type="SMART" id="SM00052">
    <property type="entry name" value="EAL"/>
    <property type="match status" value="1"/>
</dbReference>
<name>A0A3A6TIT9_9GAMM</name>
<dbReference type="SMART" id="SM00304">
    <property type="entry name" value="HAMP"/>
    <property type="match status" value="1"/>
</dbReference>
<dbReference type="PANTHER" id="PTHR33121">
    <property type="entry name" value="CYCLIC DI-GMP PHOSPHODIESTERASE PDEF"/>
    <property type="match status" value="1"/>
</dbReference>
<dbReference type="InterPro" id="IPR001633">
    <property type="entry name" value="EAL_dom"/>
</dbReference>
<dbReference type="NCBIfam" id="TIGR00254">
    <property type="entry name" value="GGDEF"/>
    <property type="match status" value="1"/>
</dbReference>
<protein>
    <recommendedName>
        <fullName evidence="1">cyclic-guanylate-specific phosphodiesterase</fullName>
        <ecNumber evidence="1">3.1.4.52</ecNumber>
    </recommendedName>
</protein>
<dbReference type="Pfam" id="PF00672">
    <property type="entry name" value="HAMP"/>
    <property type="match status" value="1"/>
</dbReference>
<organism evidence="7 8">
    <name type="scientific">Parashewanella spongiae</name>
    <dbReference type="NCBI Taxonomy" id="342950"/>
    <lineage>
        <taxon>Bacteria</taxon>
        <taxon>Pseudomonadati</taxon>
        <taxon>Pseudomonadota</taxon>
        <taxon>Gammaproteobacteria</taxon>
        <taxon>Alteromonadales</taxon>
        <taxon>Shewanellaceae</taxon>
        <taxon>Parashewanella</taxon>
    </lineage>
</organism>
<comment type="caution">
    <text evidence="7">The sequence shown here is derived from an EMBL/GenBank/DDBJ whole genome shotgun (WGS) entry which is preliminary data.</text>
</comment>
<evidence type="ECO:0000256" key="1">
    <source>
        <dbReference type="ARBA" id="ARBA00012282"/>
    </source>
</evidence>
<dbReference type="Gene3D" id="3.20.20.450">
    <property type="entry name" value="EAL domain"/>
    <property type="match status" value="1"/>
</dbReference>
<evidence type="ECO:0000313" key="8">
    <source>
        <dbReference type="Proteomes" id="UP000273022"/>
    </source>
</evidence>
<reference evidence="7 8" key="1">
    <citation type="submission" date="2018-09" db="EMBL/GenBank/DDBJ databases">
        <title>Phylogeny of the Shewanellaceae, and recommendation for two new genera, Pseudoshewanella and Parashewanella.</title>
        <authorList>
            <person name="Wang G."/>
        </authorList>
    </citation>
    <scope>NUCLEOTIDE SEQUENCE [LARGE SCALE GENOMIC DNA]</scope>
    <source>
        <strain evidence="7 8">KCTC 22492</strain>
    </source>
</reference>
<dbReference type="GO" id="GO:0016020">
    <property type="term" value="C:membrane"/>
    <property type="evidence" value="ECO:0007669"/>
    <property type="project" value="InterPro"/>
</dbReference>
<keyword evidence="3" id="KW-0812">Transmembrane</keyword>
<dbReference type="FunFam" id="3.20.20.450:FF:000001">
    <property type="entry name" value="Cyclic di-GMP phosphodiesterase yahA"/>
    <property type="match status" value="1"/>
</dbReference>
<dbReference type="Gene3D" id="6.10.340.10">
    <property type="match status" value="1"/>
</dbReference>
<sequence>MLFMNRLQTRIFGFFVLLLIAVQAFSFWMAYYSYNKLEKQQLDNRMSVAEKVFRSEFDNRNHYLSIFAETAAKDFGLKEIFIDGEQKSFLIALNNHRGRIGANMAMAISKDGKVIGQLVNEMNDAGKSKVKIGSEQGTHTALMLEQSMADFDSLYRLDGKIYQLRFATLKSGSTTIGWVGFGFVVDSNLASLMEDQTGLPTGFALSSELTPPQFLAHSGIDIASNIKAVLGSFLQKGTENEDYLLWSLPLGQLGNQSLYAYMYLPRADVLKALQKQWWRQLWLVLLMLPVSLFAAFGISGSITKPIMRLIEQAKFIAQGNYDAKVKPSSTLELAQLAHEFTEMQTAILSREKKIVHQAFHDTLTNLPNRNELERLVSEWIQNGSHVIVCLLNIRRLTDVNVTLGHMVGDEVIKEVGHRLENMNNVDLVCRLSGDEYALALKDFDDVGISTLLQRIQLQMAKRYCYQDVSLHLQLTVGVSILKSNLGLSQLLQQANTAMQHAKANKLDFVIYDPKIDQHTLETFELVNALTSAIENNELVLFYQPKLCLEKKKVVQVEALVRWLHPQKGTIPPDVFIPIAEKTGQMNTLSRWVIIAAIKQYHKWRSEGIELSIAVNISAENLKDSEFCQWLLNTVEQLKMPVSALTLEITEDAVVEDPESAIMQLSHWRDRGLKLSIDDFGTGYSSLGQLKQLPVHEIKIDRSFIQHLMSNDEDKIIVNSTLELAHNLGLSVVAEGVENLETLEWLTEHNCEMAQGFYLSRPIPEDELAQWLLSSHFSYIKPKIH</sequence>
<dbReference type="SUPFAM" id="SSF158472">
    <property type="entry name" value="HAMP domain-like"/>
    <property type="match status" value="1"/>
</dbReference>
<evidence type="ECO:0000256" key="3">
    <source>
        <dbReference type="SAM" id="Phobius"/>
    </source>
</evidence>
<dbReference type="Pfam" id="PF00990">
    <property type="entry name" value="GGDEF"/>
    <property type="match status" value="1"/>
</dbReference>
<feature type="transmembrane region" description="Helical" evidence="3">
    <location>
        <begin position="12"/>
        <end position="32"/>
    </location>
</feature>
<dbReference type="Gene3D" id="3.30.70.270">
    <property type="match status" value="1"/>
</dbReference>
<dbReference type="PROSITE" id="PS50885">
    <property type="entry name" value="HAMP"/>
    <property type="match status" value="1"/>
</dbReference>
<feature type="domain" description="GGDEF" evidence="6">
    <location>
        <begin position="384"/>
        <end position="513"/>
    </location>
</feature>
<dbReference type="OrthoDB" id="9804951at2"/>
<dbReference type="PANTHER" id="PTHR33121:SF70">
    <property type="entry name" value="SIGNALING PROTEIN YKOW"/>
    <property type="match status" value="1"/>
</dbReference>
<dbReference type="PROSITE" id="PS50887">
    <property type="entry name" value="GGDEF"/>
    <property type="match status" value="1"/>
</dbReference>
<keyword evidence="8" id="KW-1185">Reference proteome</keyword>
<dbReference type="Pfam" id="PF00563">
    <property type="entry name" value="EAL"/>
    <property type="match status" value="1"/>
</dbReference>
<evidence type="ECO:0000313" key="7">
    <source>
        <dbReference type="EMBL" id="RJY10615.1"/>
    </source>
</evidence>
<accession>A0A3A6TIT9</accession>
<keyword evidence="3" id="KW-1133">Transmembrane helix</keyword>
<evidence type="ECO:0000259" key="5">
    <source>
        <dbReference type="PROSITE" id="PS50885"/>
    </source>
</evidence>
<dbReference type="EC" id="3.1.4.52" evidence="1"/>
<feature type="transmembrane region" description="Helical" evidence="3">
    <location>
        <begin position="281"/>
        <end position="302"/>
    </location>
</feature>
<proteinExistence type="predicted"/>
<dbReference type="InterPro" id="IPR000160">
    <property type="entry name" value="GGDEF_dom"/>
</dbReference>